<dbReference type="EMBL" id="AMZH03016017">
    <property type="protein sequence ID" value="RRT45159.1"/>
    <property type="molecule type" value="Genomic_DNA"/>
</dbReference>
<name>A0A426Y082_ENSVE</name>
<proteinExistence type="predicted"/>
<evidence type="ECO:0000313" key="1">
    <source>
        <dbReference type="EMBL" id="RRT45159.1"/>
    </source>
</evidence>
<evidence type="ECO:0000313" key="2">
    <source>
        <dbReference type="Proteomes" id="UP000287651"/>
    </source>
</evidence>
<organism evidence="1 2">
    <name type="scientific">Ensete ventricosum</name>
    <name type="common">Abyssinian banana</name>
    <name type="synonym">Musa ensete</name>
    <dbReference type="NCBI Taxonomy" id="4639"/>
    <lineage>
        <taxon>Eukaryota</taxon>
        <taxon>Viridiplantae</taxon>
        <taxon>Streptophyta</taxon>
        <taxon>Embryophyta</taxon>
        <taxon>Tracheophyta</taxon>
        <taxon>Spermatophyta</taxon>
        <taxon>Magnoliopsida</taxon>
        <taxon>Liliopsida</taxon>
        <taxon>Zingiberales</taxon>
        <taxon>Musaceae</taxon>
        <taxon>Ensete</taxon>
    </lineage>
</organism>
<dbReference type="Proteomes" id="UP000287651">
    <property type="component" value="Unassembled WGS sequence"/>
</dbReference>
<dbReference type="PROSITE" id="PS50157">
    <property type="entry name" value="ZINC_FINGER_C2H2_2"/>
    <property type="match status" value="1"/>
</dbReference>
<dbReference type="PANTHER" id="PTHR36055">
    <property type="entry name" value="C2H2-LIKE ZINC FINGER PROTEIN"/>
    <property type="match status" value="1"/>
</dbReference>
<protein>
    <submittedName>
        <fullName evidence="1">Uncharacterized protein</fullName>
    </submittedName>
</protein>
<dbReference type="PANTHER" id="PTHR36055:SF1">
    <property type="entry name" value="C2H2-LIKE ZINC FINGER PROTEIN"/>
    <property type="match status" value="1"/>
</dbReference>
<dbReference type="AlphaFoldDB" id="A0A426Y082"/>
<gene>
    <name evidence="1" type="ORF">B296_00045576</name>
</gene>
<dbReference type="InterPro" id="IPR013087">
    <property type="entry name" value="Znf_C2H2_type"/>
</dbReference>
<comment type="caution">
    <text evidence="1">The sequence shown here is derived from an EMBL/GenBank/DDBJ whole genome shotgun (WGS) entry which is preliminary data.</text>
</comment>
<accession>A0A426Y082</accession>
<sequence length="59" mass="6992">MLKCEKCSREFCSTINYRRHIRDSTKNRMLLGAFWDKLPPEEAKEISSLKNVDIEVMMV</sequence>
<reference evidence="1 2" key="1">
    <citation type="journal article" date="2014" name="Agronomy (Basel)">
        <title>A Draft Genome Sequence for Ensete ventricosum, the Drought-Tolerant Tree Against Hunger.</title>
        <authorList>
            <person name="Harrison J."/>
            <person name="Moore K.A."/>
            <person name="Paszkiewicz K."/>
            <person name="Jones T."/>
            <person name="Grant M."/>
            <person name="Ambacheew D."/>
            <person name="Muzemil S."/>
            <person name="Studholme D.J."/>
        </authorList>
    </citation>
    <scope>NUCLEOTIDE SEQUENCE [LARGE SCALE GENOMIC DNA]</scope>
</reference>